<dbReference type="EMBL" id="CP026520">
    <property type="protein sequence ID" value="QAV18846.1"/>
    <property type="molecule type" value="Genomic_DNA"/>
</dbReference>
<name>A0A410WWH5_9BACL</name>
<keyword evidence="4" id="KW-1185">Reference proteome</keyword>
<reference evidence="1 4" key="2">
    <citation type="submission" date="2022-05" db="EMBL/GenBank/DDBJ databases">
        <title>Genome Sequencing of Bee-Associated Microbes.</title>
        <authorList>
            <person name="Dunlap C."/>
        </authorList>
    </citation>
    <scope>NUCLEOTIDE SEQUENCE [LARGE SCALE GENOMIC DNA]</scope>
    <source>
        <strain evidence="1 4">NRRL B-23120</strain>
    </source>
</reference>
<accession>A0A410WWH5</accession>
<dbReference type="RefSeq" id="WP_042227669.1">
    <property type="nucleotide sequence ID" value="NZ_CP026520.1"/>
</dbReference>
<dbReference type="OrthoDB" id="9953142at2"/>
<organism evidence="2 3">
    <name type="scientific">Paenibacillus chitinolyticus</name>
    <dbReference type="NCBI Taxonomy" id="79263"/>
    <lineage>
        <taxon>Bacteria</taxon>
        <taxon>Bacillati</taxon>
        <taxon>Bacillota</taxon>
        <taxon>Bacilli</taxon>
        <taxon>Bacillales</taxon>
        <taxon>Paenibacillaceae</taxon>
        <taxon>Paenibacillus</taxon>
    </lineage>
</organism>
<dbReference type="EMBL" id="JAMDMJ010000053">
    <property type="protein sequence ID" value="MCY9599652.1"/>
    <property type="molecule type" value="Genomic_DNA"/>
</dbReference>
<dbReference type="Proteomes" id="UP001527202">
    <property type="component" value="Unassembled WGS sequence"/>
</dbReference>
<evidence type="ECO:0008006" key="5">
    <source>
        <dbReference type="Google" id="ProtNLM"/>
    </source>
</evidence>
<evidence type="ECO:0000313" key="1">
    <source>
        <dbReference type="EMBL" id="MCY9599652.1"/>
    </source>
</evidence>
<gene>
    <name evidence="1" type="ORF">M5X16_28305</name>
    <name evidence="2" type="ORF">PC41400_14620</name>
</gene>
<evidence type="ECO:0000313" key="4">
    <source>
        <dbReference type="Proteomes" id="UP001527202"/>
    </source>
</evidence>
<dbReference type="KEGG" id="pchi:PC41400_14620"/>
<proteinExistence type="predicted"/>
<reference evidence="2 3" key="1">
    <citation type="submission" date="2018-01" db="EMBL/GenBank/DDBJ databases">
        <title>The whole genome sequencing and assembly of Paenibacillus chitinolyticus KCCM 41400 strain.</title>
        <authorList>
            <person name="Kim J.-Y."/>
            <person name="Park M.-K."/>
            <person name="Lee Y.-J."/>
            <person name="Yi H."/>
            <person name="Bahn Y.-S."/>
            <person name="Kim J.F."/>
            <person name="Lee D.-W."/>
        </authorList>
    </citation>
    <scope>NUCLEOTIDE SEQUENCE [LARGE SCALE GENOMIC DNA]</scope>
    <source>
        <strain evidence="2 3">KCCM 41400</strain>
    </source>
</reference>
<sequence>MDFTPGNIYSLDYGVVIKLATFSRKEGEYNFFFDKDGEFALSDSFLSKGIISIKLMNDEL</sequence>
<dbReference type="Proteomes" id="UP000288943">
    <property type="component" value="Chromosome"/>
</dbReference>
<dbReference type="AlphaFoldDB" id="A0A410WWH5"/>
<evidence type="ECO:0000313" key="3">
    <source>
        <dbReference type="Proteomes" id="UP000288943"/>
    </source>
</evidence>
<dbReference type="GeneID" id="95376047"/>
<protein>
    <recommendedName>
        <fullName evidence="5">DUF5348 domain-containing protein</fullName>
    </recommendedName>
</protein>
<evidence type="ECO:0000313" key="2">
    <source>
        <dbReference type="EMBL" id="QAV18846.1"/>
    </source>
</evidence>